<dbReference type="AlphaFoldDB" id="A0A8S9GK22"/>
<evidence type="ECO:0000256" key="1">
    <source>
        <dbReference type="SAM" id="MobiDB-lite"/>
    </source>
</evidence>
<organism evidence="2 3">
    <name type="scientific">Brassica cretica</name>
    <name type="common">Mustard</name>
    <dbReference type="NCBI Taxonomy" id="69181"/>
    <lineage>
        <taxon>Eukaryota</taxon>
        <taxon>Viridiplantae</taxon>
        <taxon>Streptophyta</taxon>
        <taxon>Embryophyta</taxon>
        <taxon>Tracheophyta</taxon>
        <taxon>Spermatophyta</taxon>
        <taxon>Magnoliopsida</taxon>
        <taxon>eudicotyledons</taxon>
        <taxon>Gunneridae</taxon>
        <taxon>Pentapetalae</taxon>
        <taxon>rosids</taxon>
        <taxon>malvids</taxon>
        <taxon>Brassicales</taxon>
        <taxon>Brassicaceae</taxon>
        <taxon>Brassiceae</taxon>
        <taxon>Brassica</taxon>
    </lineage>
</organism>
<evidence type="ECO:0000313" key="3">
    <source>
        <dbReference type="Proteomes" id="UP000712281"/>
    </source>
</evidence>
<evidence type="ECO:0000313" key="2">
    <source>
        <dbReference type="EMBL" id="KAF2544657.1"/>
    </source>
</evidence>
<sequence length="76" mass="8669">MISPRLSVSLLDSAMNLSASRGVDLLEDENPPSLSRRLTVMKNHFTPLSGPELSSTKSKERWTEQEMKVRQTRRLQ</sequence>
<feature type="region of interest" description="Disordered" evidence="1">
    <location>
        <begin position="45"/>
        <end position="76"/>
    </location>
</feature>
<name>A0A8S9GK22_BRACR</name>
<protein>
    <submittedName>
        <fullName evidence="2">Uncharacterized protein</fullName>
    </submittedName>
</protein>
<comment type="caution">
    <text evidence="2">The sequence shown here is derived from an EMBL/GenBank/DDBJ whole genome shotgun (WGS) entry which is preliminary data.</text>
</comment>
<proteinExistence type="predicted"/>
<reference evidence="2" key="1">
    <citation type="submission" date="2019-12" db="EMBL/GenBank/DDBJ databases">
        <title>Genome sequencing and annotation of Brassica cretica.</title>
        <authorList>
            <person name="Studholme D.J."/>
            <person name="Sarris P.F."/>
        </authorList>
    </citation>
    <scope>NUCLEOTIDE SEQUENCE</scope>
    <source>
        <strain evidence="2">PFS-001/15</strain>
        <tissue evidence="2">Leaf</tissue>
    </source>
</reference>
<dbReference type="EMBL" id="QGKW02002005">
    <property type="protein sequence ID" value="KAF2544657.1"/>
    <property type="molecule type" value="Genomic_DNA"/>
</dbReference>
<dbReference type="Proteomes" id="UP000712281">
    <property type="component" value="Unassembled WGS sequence"/>
</dbReference>
<accession>A0A8S9GK22</accession>
<feature type="compositionally biased region" description="Basic and acidic residues" evidence="1">
    <location>
        <begin position="57"/>
        <end position="69"/>
    </location>
</feature>
<gene>
    <name evidence="2" type="ORF">F2Q68_00032309</name>
</gene>